<keyword evidence="2" id="KW-1185">Reference proteome</keyword>
<organism evidence="1 2">
    <name type="scientific">Faecalibacterium hominis</name>
    <name type="common">ex Afrizal et al. 2022</name>
    <dbReference type="NCBI Taxonomy" id="2881265"/>
    <lineage>
        <taxon>Bacteria</taxon>
        <taxon>Bacillati</taxon>
        <taxon>Bacillota</taxon>
        <taxon>Clostridia</taxon>
        <taxon>Eubacteriales</taxon>
        <taxon>Oscillospiraceae</taxon>
        <taxon>Faecalibacterium</taxon>
    </lineage>
</organism>
<dbReference type="Proteomes" id="UP001199236">
    <property type="component" value="Unassembled WGS sequence"/>
</dbReference>
<proteinExistence type="predicted"/>
<reference evidence="1 2" key="1">
    <citation type="submission" date="2021-10" db="EMBL/GenBank/DDBJ databases">
        <title>Anaerobic single-cell dispensing facilitates the cultivation of human gut bacteria.</title>
        <authorList>
            <person name="Afrizal A."/>
        </authorList>
    </citation>
    <scope>NUCLEOTIDE SEQUENCE [LARGE SCALE GENOMIC DNA]</scope>
    <source>
        <strain evidence="1 2">CLA-AA-H223</strain>
    </source>
</reference>
<protein>
    <submittedName>
        <fullName evidence="1">Uncharacterized protein</fullName>
    </submittedName>
</protein>
<accession>A0ABS8FIE0</accession>
<sequence length="146" mass="16241">MAIASWLYLLHKRSENAGLCVFCALLAQKLLTEQTELNRELCTALHCSTRTKCAILFMGQDRHFITAPPEKRLNMLSDAKKKANAKWDKAHMMILGCKVRKDFAAQFREACTAAGTTPNAVLKQAAEQFLKEHAVSEGKTAVEECA</sequence>
<name>A0ABS8FIE0_9FIRM</name>
<comment type="caution">
    <text evidence="1">The sequence shown here is derived from an EMBL/GenBank/DDBJ whole genome shotgun (WGS) entry which is preliminary data.</text>
</comment>
<evidence type="ECO:0000313" key="2">
    <source>
        <dbReference type="Proteomes" id="UP001199236"/>
    </source>
</evidence>
<dbReference type="RefSeq" id="WP_227622911.1">
    <property type="nucleotide sequence ID" value="NZ_JAJEQO010000018.1"/>
</dbReference>
<evidence type="ECO:0000313" key="1">
    <source>
        <dbReference type="EMBL" id="MCC2214027.1"/>
    </source>
</evidence>
<gene>
    <name evidence="1" type="ORF">LKD34_11080</name>
</gene>
<dbReference type="EMBL" id="JAJEQO010000018">
    <property type="protein sequence ID" value="MCC2214027.1"/>
    <property type="molecule type" value="Genomic_DNA"/>
</dbReference>